<keyword evidence="2" id="KW-1185">Reference proteome</keyword>
<dbReference type="EMBL" id="JFHD01000001">
    <property type="protein sequence ID" value="KDR34243.1"/>
    <property type="molecule type" value="Genomic_DNA"/>
</dbReference>
<dbReference type="Proteomes" id="UP000027451">
    <property type="component" value="Unassembled WGS sequence"/>
</dbReference>
<sequence>MANTKALEELARLDLHIENCGRRIVEQTERLESLRQCGWNTDDSESLLRNLITSLRALDQLRKTVVKEVDEADH</sequence>
<comment type="caution">
    <text evidence="1">The sequence shown here is derived from an EMBL/GenBank/DDBJ whole genome shotgun (WGS) entry which is preliminary data.</text>
</comment>
<dbReference type="OrthoDB" id="9134496at2"/>
<organism evidence="1 2">
    <name type="scientific">Caballeronia zhejiangensis</name>
    <dbReference type="NCBI Taxonomy" id="871203"/>
    <lineage>
        <taxon>Bacteria</taxon>
        <taxon>Pseudomonadati</taxon>
        <taxon>Pseudomonadota</taxon>
        <taxon>Betaproteobacteria</taxon>
        <taxon>Burkholderiales</taxon>
        <taxon>Burkholderiaceae</taxon>
        <taxon>Caballeronia</taxon>
    </lineage>
</organism>
<reference evidence="1 2" key="1">
    <citation type="submission" date="2014-03" db="EMBL/GenBank/DDBJ databases">
        <title>Draft Genome Sequences of Four Burkholderia Strains.</title>
        <authorList>
            <person name="Liu X.Y."/>
            <person name="Li C.X."/>
            <person name="Xu J.H."/>
        </authorList>
    </citation>
    <scope>NUCLEOTIDE SEQUENCE [LARGE SCALE GENOMIC DNA]</scope>
    <source>
        <strain evidence="1 2">OP-1</strain>
    </source>
</reference>
<dbReference type="RefSeq" id="WP_008345955.1">
    <property type="nucleotide sequence ID" value="NZ_CADFFU010000010.1"/>
</dbReference>
<accession>A0A656QUG9</accession>
<name>A0A656QUG9_9BURK</name>
<dbReference type="AlphaFoldDB" id="A0A656QUG9"/>
<evidence type="ECO:0000313" key="1">
    <source>
        <dbReference type="EMBL" id="KDR34243.1"/>
    </source>
</evidence>
<protein>
    <submittedName>
        <fullName evidence="1">Uncharacterized protein</fullName>
    </submittedName>
</protein>
<evidence type="ECO:0000313" key="2">
    <source>
        <dbReference type="Proteomes" id="UP000027451"/>
    </source>
</evidence>
<gene>
    <name evidence="1" type="ORF">BG60_00215</name>
</gene>
<proteinExistence type="predicted"/>